<keyword evidence="7 15" id="KW-0479">Metal-binding</keyword>
<evidence type="ECO:0000256" key="13">
    <source>
        <dbReference type="PIRNR" id="PIRNR006105"/>
    </source>
</evidence>
<dbReference type="AlphaFoldDB" id="A0A7H1C486"/>
<feature type="signal peptide" evidence="16">
    <location>
        <begin position="1"/>
        <end position="18"/>
    </location>
</feature>
<comment type="similarity">
    <text evidence="3 13">Belongs to the NapB family.</text>
</comment>
<dbReference type="EMBL" id="CP061280">
    <property type="protein sequence ID" value="QNS15791.1"/>
    <property type="molecule type" value="Genomic_DNA"/>
</dbReference>
<dbReference type="PANTHER" id="PTHR38604">
    <property type="entry name" value="PERIPLASMIC NITRATE REDUCTASE, ELECTRON TRANSFER SUBUNIT"/>
    <property type="match status" value="1"/>
</dbReference>
<dbReference type="PANTHER" id="PTHR38604:SF1">
    <property type="entry name" value="PERIPLASMIC NITRATE REDUCTASE, ELECTRON TRANSFER SUBUNIT"/>
    <property type="match status" value="1"/>
</dbReference>
<dbReference type="InterPro" id="IPR005591">
    <property type="entry name" value="NapB"/>
</dbReference>
<evidence type="ECO:0000256" key="14">
    <source>
        <dbReference type="PIRSR" id="PIRSR006105-1"/>
    </source>
</evidence>
<evidence type="ECO:0000313" key="17">
    <source>
        <dbReference type="EMBL" id="QNS15791.1"/>
    </source>
</evidence>
<dbReference type="RefSeq" id="WP_188157303.1">
    <property type="nucleotide sequence ID" value="NZ_CP061280.1"/>
</dbReference>
<evidence type="ECO:0000256" key="7">
    <source>
        <dbReference type="ARBA" id="ARBA00022723"/>
    </source>
</evidence>
<dbReference type="GO" id="GO:0042597">
    <property type="term" value="C:periplasmic space"/>
    <property type="evidence" value="ECO:0007669"/>
    <property type="project" value="UniProtKB-SubCell"/>
</dbReference>
<evidence type="ECO:0000256" key="3">
    <source>
        <dbReference type="ARBA" id="ARBA00007368"/>
    </source>
</evidence>
<keyword evidence="10 13" id="KW-0249">Electron transport</keyword>
<keyword evidence="5 13" id="KW-0813">Transport</keyword>
<dbReference type="Pfam" id="PF03892">
    <property type="entry name" value="NapB"/>
    <property type="match status" value="1"/>
</dbReference>
<feature type="binding site" description="covalent" evidence="14">
    <location>
        <position position="78"/>
    </location>
    <ligand>
        <name>heme c</name>
        <dbReference type="ChEBI" id="CHEBI:61717"/>
        <label>1</label>
    </ligand>
</feature>
<comment type="subcellular location">
    <subcellularLocation>
        <location evidence="2 13">Periplasm</location>
    </subcellularLocation>
</comment>
<feature type="binding site" description="axial binding residue" evidence="15">
    <location>
        <position position="61"/>
    </location>
    <ligand>
        <name>heme c</name>
        <dbReference type="ChEBI" id="CHEBI:61717"/>
        <label>1</label>
    </ligand>
    <ligandPart>
        <name>Fe</name>
        <dbReference type="ChEBI" id="CHEBI:18248"/>
    </ligandPart>
</feature>
<evidence type="ECO:0000256" key="9">
    <source>
        <dbReference type="ARBA" id="ARBA00022764"/>
    </source>
</evidence>
<evidence type="ECO:0000313" key="18">
    <source>
        <dbReference type="Proteomes" id="UP000576260"/>
    </source>
</evidence>
<feature type="binding site" description="axial binding residue" evidence="15">
    <location>
        <position position="79"/>
    </location>
    <ligand>
        <name>heme c</name>
        <dbReference type="ChEBI" id="CHEBI:61717"/>
        <label>1</label>
    </ligand>
    <ligandPart>
        <name>Fe</name>
        <dbReference type="ChEBI" id="CHEBI:18248"/>
    </ligandPart>
</feature>
<feature type="binding site" description="covalent" evidence="14">
    <location>
        <position position="118"/>
    </location>
    <ligand>
        <name>heme c</name>
        <dbReference type="ChEBI" id="CHEBI:61717"/>
        <label>2</label>
    </ligand>
</feature>
<protein>
    <recommendedName>
        <fullName evidence="4 13">Periplasmic nitrate reductase, electron transfer subunit</fullName>
    </recommendedName>
    <alternativeName>
        <fullName evidence="12 13">Diheme cytochrome c NapB</fullName>
    </alternativeName>
</protein>
<keyword evidence="6 14" id="KW-0349">Heme</keyword>
<comment type="PTM">
    <text evidence="14">Binds 2 heme C groups per subunit.</text>
</comment>
<feature type="binding site" description="axial binding residue" evidence="15">
    <location>
        <position position="96"/>
    </location>
    <ligand>
        <name>heme c</name>
        <dbReference type="ChEBI" id="CHEBI:61717"/>
        <label>2</label>
    </ligand>
    <ligandPart>
        <name>Fe</name>
        <dbReference type="ChEBI" id="CHEBI:18248"/>
    </ligandPart>
</feature>
<dbReference type="InterPro" id="IPR036280">
    <property type="entry name" value="Multihaem_cyt_sf"/>
</dbReference>
<evidence type="ECO:0000256" key="4">
    <source>
        <dbReference type="ARBA" id="ARBA00013773"/>
    </source>
</evidence>
<feature type="chain" id="PRO_5028919207" description="Periplasmic nitrate reductase, electron transfer subunit" evidence="16">
    <location>
        <begin position="19"/>
        <end position="143"/>
    </location>
</feature>
<name>A0A7H1C486_9PAST</name>
<reference evidence="17 18" key="1">
    <citation type="submission" date="2020-09" db="EMBL/GenBank/DDBJ databases">
        <title>Mannheimia bovis sp.nov., isolated from a cow.</title>
        <authorList>
            <person name="Li F."/>
        </authorList>
    </citation>
    <scope>NUCLEOTIDE SEQUENCE [LARGE SCALE GENOMIC DNA]</scope>
    <source>
        <strain evidence="17 18">ZY190616</strain>
    </source>
</reference>
<keyword evidence="9 13" id="KW-0574">Periplasm</keyword>
<keyword evidence="11 15" id="KW-0408">Iron</keyword>
<sequence length="143" mass="15732">MRKYLALILAALTGFAAAEAPKLSGGIDATTESIAPGFHNPKKDTGNIPTTFPFQPPLVPHSIRGLQVSKNVNHCLGCHAIEPSKTTGATRLPASHFMDRNGKVYENESPRRYFCLQCHVQQTDVNPIIQNKFESVRGYVENK</sequence>
<dbReference type="Proteomes" id="UP000576260">
    <property type="component" value="Chromosome"/>
</dbReference>
<evidence type="ECO:0000256" key="5">
    <source>
        <dbReference type="ARBA" id="ARBA00022448"/>
    </source>
</evidence>
<dbReference type="KEGG" id="mbos:ICJ55_03335"/>
<keyword evidence="8 16" id="KW-0732">Signal</keyword>
<evidence type="ECO:0000256" key="12">
    <source>
        <dbReference type="ARBA" id="ARBA00031832"/>
    </source>
</evidence>
<evidence type="ECO:0000256" key="11">
    <source>
        <dbReference type="ARBA" id="ARBA00023004"/>
    </source>
</evidence>
<dbReference type="SUPFAM" id="SSF48695">
    <property type="entry name" value="Multiheme cytochromes"/>
    <property type="match status" value="1"/>
</dbReference>
<keyword evidence="18" id="KW-1185">Reference proteome</keyword>
<feature type="binding site" description="covalent" evidence="14">
    <location>
        <position position="75"/>
    </location>
    <ligand>
        <name>heme c</name>
        <dbReference type="ChEBI" id="CHEBI:61717"/>
        <label>1</label>
    </ligand>
</feature>
<evidence type="ECO:0000256" key="10">
    <source>
        <dbReference type="ARBA" id="ARBA00022982"/>
    </source>
</evidence>
<accession>A0A7H1C486</accession>
<dbReference type="GO" id="GO:0009061">
    <property type="term" value="P:anaerobic respiration"/>
    <property type="evidence" value="ECO:0007669"/>
    <property type="project" value="InterPro"/>
</dbReference>
<evidence type="ECO:0000256" key="16">
    <source>
        <dbReference type="SAM" id="SignalP"/>
    </source>
</evidence>
<dbReference type="PIRSF" id="PIRSF006105">
    <property type="entry name" value="NapB"/>
    <property type="match status" value="1"/>
</dbReference>
<dbReference type="FunFam" id="1.10.1130.10:FF:000001">
    <property type="entry name" value="Periplasmic nitrate reductase, electron transfer subunit"/>
    <property type="match status" value="1"/>
</dbReference>
<evidence type="ECO:0000256" key="6">
    <source>
        <dbReference type="ARBA" id="ARBA00022617"/>
    </source>
</evidence>
<evidence type="ECO:0000256" key="1">
    <source>
        <dbReference type="ARBA" id="ARBA00002599"/>
    </source>
</evidence>
<feature type="binding site" description="axial binding residue" evidence="15">
    <location>
        <position position="119"/>
    </location>
    <ligand>
        <name>heme c</name>
        <dbReference type="ChEBI" id="CHEBI:61717"/>
        <label>2</label>
    </ligand>
    <ligandPart>
        <name>Fe</name>
        <dbReference type="ChEBI" id="CHEBI:18248"/>
    </ligandPart>
</feature>
<organism evidence="17 18">
    <name type="scientific">Mannheimia bovis</name>
    <dbReference type="NCBI Taxonomy" id="2770636"/>
    <lineage>
        <taxon>Bacteria</taxon>
        <taxon>Pseudomonadati</taxon>
        <taxon>Pseudomonadota</taxon>
        <taxon>Gammaproteobacteria</taxon>
        <taxon>Pasteurellales</taxon>
        <taxon>Pasteurellaceae</taxon>
        <taxon>Mannheimia</taxon>
    </lineage>
</organism>
<comment type="subunit">
    <text evidence="13">Component of the periplasmic nitrate reductase NapAB complex composed of NapA and NapB.</text>
</comment>
<gene>
    <name evidence="17" type="ORF">ICJ55_03335</name>
</gene>
<dbReference type="Gene3D" id="1.10.1130.10">
    <property type="entry name" value="Flavocytochrome C3, Chain A"/>
    <property type="match status" value="1"/>
</dbReference>
<evidence type="ECO:0000256" key="8">
    <source>
        <dbReference type="ARBA" id="ARBA00022729"/>
    </source>
</evidence>
<dbReference type="GO" id="GO:0046872">
    <property type="term" value="F:metal ion binding"/>
    <property type="evidence" value="ECO:0007669"/>
    <property type="project" value="UniProtKB-KW"/>
</dbReference>
<feature type="binding site" description="covalent" evidence="14">
    <location>
        <position position="115"/>
    </location>
    <ligand>
        <name>heme c</name>
        <dbReference type="ChEBI" id="CHEBI:61717"/>
        <label>2</label>
    </ligand>
</feature>
<evidence type="ECO:0000256" key="15">
    <source>
        <dbReference type="PIRSR" id="PIRSR006105-2"/>
    </source>
</evidence>
<proteinExistence type="inferred from homology"/>
<comment type="function">
    <text evidence="1">Electron transfer subunit of the periplasmic nitrate reductase complex NapAB. Receives electrons from the membrane-anchored tetraheme c-type NapC protein and transfers these to NapA subunit, thus allowing electron flow between membrane and periplasm. Essential for periplasmic nitrate reduction with nitrate as the terminal electron acceptor.</text>
</comment>
<evidence type="ECO:0000256" key="2">
    <source>
        <dbReference type="ARBA" id="ARBA00004418"/>
    </source>
</evidence>